<protein>
    <submittedName>
        <fullName evidence="1">HDC09430</fullName>
    </submittedName>
</protein>
<dbReference type="EMBL" id="BK002039">
    <property type="protein sequence ID" value="DAA02884.1"/>
    <property type="molecule type" value="Genomic_DNA"/>
</dbReference>
<evidence type="ECO:0000313" key="1">
    <source>
        <dbReference type="EMBL" id="DAA02884.1"/>
    </source>
</evidence>
<sequence length="99" mass="10727">MLMQIAPCNFAGRLVVVVPLQKVCKCHQAANATAKAIATTGFWLLDRVMCVRRLILASLLMTKIYSWQLALATGHWLLGTGNWQLATGNWQLATSAAGG</sequence>
<proteinExistence type="predicted"/>
<accession>Q6ILH7</accession>
<name>Q6ILH7_DROME</name>
<organism evidence="1">
    <name type="scientific">Drosophila melanogaster</name>
    <name type="common">Fruit fly</name>
    <dbReference type="NCBI Taxonomy" id="7227"/>
    <lineage>
        <taxon>Eukaryota</taxon>
        <taxon>Metazoa</taxon>
        <taxon>Ecdysozoa</taxon>
        <taxon>Arthropoda</taxon>
        <taxon>Hexapoda</taxon>
        <taxon>Insecta</taxon>
        <taxon>Pterygota</taxon>
        <taxon>Neoptera</taxon>
        <taxon>Endopterygota</taxon>
        <taxon>Diptera</taxon>
        <taxon>Brachycera</taxon>
        <taxon>Muscomorpha</taxon>
        <taxon>Ephydroidea</taxon>
        <taxon>Drosophilidae</taxon>
        <taxon>Drosophila</taxon>
        <taxon>Sophophora</taxon>
    </lineage>
</organism>
<gene>
    <name evidence="1" type="ORF">HDC09430</name>
</gene>
<dbReference type="AlphaFoldDB" id="Q6ILH7"/>
<reference evidence="1" key="1">
    <citation type="journal article" date="2003" name="Genome Biol.">
        <title>An integrated gene annotation and transcriptional profiling approach towards the full gene content of the Drosophila genome.</title>
        <authorList>
            <person name="Hild M."/>
            <person name="Beckmann B."/>
            <person name="Haas S.A."/>
            <person name="Koch B."/>
            <person name="Solovyev V."/>
            <person name="Busold C."/>
            <person name="Fellenberg K."/>
            <person name="Boutros M."/>
            <person name="Vingron M."/>
            <person name="Sauer F."/>
            <person name="Hoheisel J.D."/>
            <person name="Paro R."/>
        </authorList>
    </citation>
    <scope>NUCLEOTIDE SEQUENCE</scope>
</reference>